<dbReference type="InterPro" id="IPR050574">
    <property type="entry name" value="HPF/YfiA_ribosome-assoc"/>
</dbReference>
<comment type="caution">
    <text evidence="5">The sequence shown here is derived from an EMBL/GenBank/DDBJ whole genome shotgun (WGS) entry which is preliminary data.</text>
</comment>
<organism evidence="5 6">
    <name type="scientific">Demequina zhanjiangensis</name>
    <dbReference type="NCBI Taxonomy" id="3051659"/>
    <lineage>
        <taxon>Bacteria</taxon>
        <taxon>Bacillati</taxon>
        <taxon>Actinomycetota</taxon>
        <taxon>Actinomycetes</taxon>
        <taxon>Micrococcales</taxon>
        <taxon>Demequinaceae</taxon>
        <taxon>Demequina</taxon>
    </lineage>
</organism>
<evidence type="ECO:0000256" key="3">
    <source>
        <dbReference type="SAM" id="MobiDB-lite"/>
    </source>
</evidence>
<dbReference type="InterPro" id="IPR032528">
    <property type="entry name" value="Ribosom_S30AE_C"/>
</dbReference>
<comment type="subunit">
    <text evidence="2">Interacts with 100S ribosomes.</text>
</comment>
<evidence type="ECO:0000313" key="5">
    <source>
        <dbReference type="EMBL" id="MDN4471692.1"/>
    </source>
</evidence>
<dbReference type="InterPro" id="IPR036567">
    <property type="entry name" value="RHF-like"/>
</dbReference>
<evidence type="ECO:0000259" key="4">
    <source>
        <dbReference type="Pfam" id="PF16321"/>
    </source>
</evidence>
<dbReference type="PANTHER" id="PTHR33231">
    <property type="entry name" value="30S RIBOSOMAL PROTEIN"/>
    <property type="match status" value="1"/>
</dbReference>
<evidence type="ECO:0000256" key="2">
    <source>
        <dbReference type="HAMAP-Rule" id="MF_00839"/>
    </source>
</evidence>
<gene>
    <name evidence="5" type="primary">raiA</name>
    <name evidence="2" type="synonym">hpf</name>
    <name evidence="5" type="ORF">QQX04_01645</name>
</gene>
<dbReference type="Pfam" id="PF02482">
    <property type="entry name" value="Ribosomal_S30AE"/>
    <property type="match status" value="1"/>
</dbReference>
<reference evidence="5" key="1">
    <citation type="submission" date="2023-06" db="EMBL/GenBank/DDBJ databases">
        <title>SYSU T00b26.</title>
        <authorList>
            <person name="Gao L."/>
            <person name="Fang B.-Z."/>
            <person name="Li W.-J."/>
        </authorList>
    </citation>
    <scope>NUCLEOTIDE SEQUENCE</scope>
    <source>
        <strain evidence="5">SYSU T00b26</strain>
    </source>
</reference>
<feature type="domain" description="Sigma 54 modulation/S30EA ribosomal protein C-terminal" evidence="4">
    <location>
        <begin position="149"/>
        <end position="203"/>
    </location>
</feature>
<dbReference type="RefSeq" id="WP_301125560.1">
    <property type="nucleotide sequence ID" value="NZ_JAUHPV010000001.1"/>
</dbReference>
<dbReference type="SUPFAM" id="SSF69754">
    <property type="entry name" value="Ribosome binding protein Y (YfiA homologue)"/>
    <property type="match status" value="1"/>
</dbReference>
<dbReference type="PANTHER" id="PTHR33231:SF1">
    <property type="entry name" value="30S RIBOSOMAL PROTEIN"/>
    <property type="match status" value="1"/>
</dbReference>
<dbReference type="Gene3D" id="3.30.160.100">
    <property type="entry name" value="Ribosome hibernation promotion factor-like"/>
    <property type="match status" value="1"/>
</dbReference>
<dbReference type="Gene3D" id="3.30.505.50">
    <property type="entry name" value="Sigma 54 modulation/S30EA ribosomal protein, C-terminal domain"/>
    <property type="match status" value="1"/>
</dbReference>
<dbReference type="InterPro" id="IPR038416">
    <property type="entry name" value="Ribosom_S30AE_C_sf"/>
</dbReference>
<dbReference type="Proteomes" id="UP001172738">
    <property type="component" value="Unassembled WGS sequence"/>
</dbReference>
<dbReference type="Pfam" id="PF16321">
    <property type="entry name" value="Ribosom_S30AE_C"/>
    <property type="match status" value="1"/>
</dbReference>
<dbReference type="NCBIfam" id="TIGR00741">
    <property type="entry name" value="yfiA"/>
    <property type="match status" value="1"/>
</dbReference>
<comment type="function">
    <text evidence="2">Required for dimerization of active 70S ribosomes into 100S ribosomes in stationary phase; 100S ribosomes are translationally inactive and sometimes present during exponential growth.</text>
</comment>
<dbReference type="HAMAP" id="MF_00839">
    <property type="entry name" value="HPF"/>
    <property type="match status" value="1"/>
</dbReference>
<protein>
    <recommendedName>
        <fullName evidence="2">Ribosome hibernation promoting factor</fullName>
        <shortName evidence="2">HPF</shortName>
    </recommendedName>
</protein>
<comment type="subcellular location">
    <subcellularLocation>
        <location evidence="2">Cytoplasm</location>
    </subcellularLocation>
</comment>
<keyword evidence="6" id="KW-1185">Reference proteome</keyword>
<proteinExistence type="inferred from homology"/>
<sequence length="220" mass="24060">MDIAITGRHTKVADDLRERIIEKMEKVEALAPRATRVDVHVVHERNPKRADDKERVEITVRGKGVVRAEASAADRHAAFDAASARLLEQLRRLHDRRAHRHQGTPALRSVAADPLPAPAAESAPHAASSVEPWEGAPDDATREVPIDGTPIVIRSKTHAATPITVSEAIDQMELVGHDFYLFLDAESGLPSAVYRRRGWTYGVIHLSEPEGAHAQAAETA</sequence>
<feature type="compositionally biased region" description="Low complexity" evidence="3">
    <location>
        <begin position="116"/>
        <end position="129"/>
    </location>
</feature>
<evidence type="ECO:0000313" key="6">
    <source>
        <dbReference type="Proteomes" id="UP001172738"/>
    </source>
</evidence>
<dbReference type="CDD" id="cd00552">
    <property type="entry name" value="RaiA"/>
    <property type="match status" value="1"/>
</dbReference>
<dbReference type="InterPro" id="IPR034694">
    <property type="entry name" value="HPF_long/plastid"/>
</dbReference>
<dbReference type="EMBL" id="JAUHPV010000001">
    <property type="protein sequence ID" value="MDN4471692.1"/>
    <property type="molecule type" value="Genomic_DNA"/>
</dbReference>
<accession>A0ABT8FY00</accession>
<keyword evidence="2" id="KW-0963">Cytoplasm</keyword>
<dbReference type="InterPro" id="IPR003489">
    <property type="entry name" value="RHF/RaiA"/>
</dbReference>
<evidence type="ECO:0000256" key="1">
    <source>
        <dbReference type="ARBA" id="ARBA00022845"/>
    </source>
</evidence>
<feature type="region of interest" description="Disordered" evidence="3">
    <location>
        <begin position="116"/>
        <end position="144"/>
    </location>
</feature>
<name>A0ABT8FY00_9MICO</name>
<keyword evidence="1 2" id="KW-0810">Translation regulation</keyword>
<comment type="similarity">
    <text evidence="2">Belongs to the HPF/YfiA ribosome-associated protein family. Long HPF subfamily.</text>
</comment>